<gene>
    <name evidence="1" type="ORF">LCGC14_1033460</name>
</gene>
<name>A0A0F9QZX5_9ZZZZ</name>
<reference evidence="1" key="1">
    <citation type="journal article" date="2015" name="Nature">
        <title>Complex archaea that bridge the gap between prokaryotes and eukaryotes.</title>
        <authorList>
            <person name="Spang A."/>
            <person name="Saw J.H."/>
            <person name="Jorgensen S.L."/>
            <person name="Zaremba-Niedzwiedzka K."/>
            <person name="Martijn J."/>
            <person name="Lind A.E."/>
            <person name="van Eijk R."/>
            <person name="Schleper C."/>
            <person name="Guy L."/>
            <person name="Ettema T.J."/>
        </authorList>
    </citation>
    <scope>NUCLEOTIDE SEQUENCE</scope>
</reference>
<dbReference type="AlphaFoldDB" id="A0A0F9QZX5"/>
<organism evidence="1">
    <name type="scientific">marine sediment metagenome</name>
    <dbReference type="NCBI Taxonomy" id="412755"/>
    <lineage>
        <taxon>unclassified sequences</taxon>
        <taxon>metagenomes</taxon>
        <taxon>ecological metagenomes</taxon>
    </lineage>
</organism>
<accession>A0A0F9QZX5</accession>
<dbReference type="EMBL" id="LAZR01004210">
    <property type="protein sequence ID" value="KKN10753.1"/>
    <property type="molecule type" value="Genomic_DNA"/>
</dbReference>
<sequence length="111" mass="13450">MLLDTIEDILFKEKHLDKLKELINRLYDHSITPKEFKTYFLKQKAKNLQEIFELFPYYAKQIKINNSLHQYTRDSLSSELRNELQEKDKFLEQVGIRVNYLVNKLNKKLQS</sequence>
<evidence type="ECO:0000313" key="1">
    <source>
        <dbReference type="EMBL" id="KKN10753.1"/>
    </source>
</evidence>
<proteinExistence type="predicted"/>
<comment type="caution">
    <text evidence="1">The sequence shown here is derived from an EMBL/GenBank/DDBJ whole genome shotgun (WGS) entry which is preliminary data.</text>
</comment>
<protein>
    <submittedName>
        <fullName evidence="1">Uncharacterized protein</fullName>
    </submittedName>
</protein>